<proteinExistence type="predicted"/>
<name>A0A8J8TDI1_9EURY</name>
<reference evidence="4" key="1">
    <citation type="submission" date="2019-02" db="EMBL/GenBank/DDBJ databases">
        <title>Halonotius sp. a new haloarchaeum isolated from saline soil.</title>
        <authorList>
            <person name="Duran-Viseras A."/>
            <person name="Sanchez-Porro C."/>
            <person name="Ventosa A."/>
        </authorList>
    </citation>
    <scope>NUCLEOTIDE SEQUENCE</scope>
    <source>
        <strain evidence="4">F15B</strain>
    </source>
</reference>
<evidence type="ECO:0000259" key="2">
    <source>
        <dbReference type="Pfam" id="PF07411"/>
    </source>
</evidence>
<evidence type="ECO:0000259" key="3">
    <source>
        <dbReference type="Pfam" id="PF20068"/>
    </source>
</evidence>
<dbReference type="Proteomes" id="UP000705823">
    <property type="component" value="Unassembled WGS sequence"/>
</dbReference>
<dbReference type="SUPFAM" id="SSF160113">
    <property type="entry name" value="YegP-like"/>
    <property type="match status" value="1"/>
</dbReference>
<dbReference type="InterPro" id="IPR027598">
    <property type="entry name" value="Amphi-Trp_dom"/>
</dbReference>
<dbReference type="InterPro" id="IPR010879">
    <property type="entry name" value="DUF1508"/>
</dbReference>
<gene>
    <name evidence="4" type="ORF">EGH24_06620</name>
</gene>
<organism evidence="4 5">
    <name type="scientific">Halonotius terrestris</name>
    <dbReference type="NCBI Taxonomy" id="2487750"/>
    <lineage>
        <taxon>Archaea</taxon>
        <taxon>Methanobacteriati</taxon>
        <taxon>Methanobacteriota</taxon>
        <taxon>Stenosarchaea group</taxon>
        <taxon>Halobacteria</taxon>
        <taxon>Halobacteriales</taxon>
        <taxon>Haloferacaceae</taxon>
        <taxon>Halonotius</taxon>
    </lineage>
</organism>
<evidence type="ECO:0000313" key="4">
    <source>
        <dbReference type="EMBL" id="TQQ83101.1"/>
    </source>
</evidence>
<dbReference type="Pfam" id="PF07411">
    <property type="entry name" value="DUF1508"/>
    <property type="match status" value="1"/>
</dbReference>
<evidence type="ECO:0000256" key="1">
    <source>
        <dbReference type="SAM" id="MobiDB-lite"/>
    </source>
</evidence>
<dbReference type="OrthoDB" id="108721at2157"/>
<comment type="caution">
    <text evidence="4">The sequence shown here is derived from an EMBL/GenBank/DDBJ whole genome shotgun (WGS) entry which is preliminary data.</text>
</comment>
<dbReference type="EMBL" id="RKLU01000002">
    <property type="protein sequence ID" value="TQQ83101.1"/>
    <property type="molecule type" value="Genomic_DNA"/>
</dbReference>
<dbReference type="Pfam" id="PF20068">
    <property type="entry name" value="Amphi-Trp"/>
    <property type="match status" value="1"/>
</dbReference>
<dbReference type="InterPro" id="IPR036913">
    <property type="entry name" value="YegP-like_sf"/>
</dbReference>
<dbReference type="NCBIfam" id="TIGR04354">
    <property type="entry name" value="amphi-Trp"/>
    <property type="match status" value="1"/>
</dbReference>
<evidence type="ECO:0000313" key="5">
    <source>
        <dbReference type="Proteomes" id="UP000705823"/>
    </source>
</evidence>
<feature type="region of interest" description="Disordered" evidence="1">
    <location>
        <begin position="79"/>
        <end position="100"/>
    </location>
</feature>
<keyword evidence="5" id="KW-1185">Reference proteome</keyword>
<sequence>MTDSSESPTEYEDELTGSREEIATVLSGVVDGLLTGGLRFGEDADVVSVGVADEVTLEIELEAEHDDLNLELELDWTAPDDESAVSFTESEPDETDAEPALAAAADATQSVARFEVFRDRAAEWRWRLRHRNGNIIAVSGEGYTQKHNAQKGLRSVMANSSAAELREEATD</sequence>
<dbReference type="RefSeq" id="WP_142979365.1">
    <property type="nucleotide sequence ID" value="NZ_RKLU01000002.1"/>
</dbReference>
<protein>
    <submittedName>
        <fullName evidence="4">DUF1508 domain-containing protein</fullName>
    </submittedName>
</protein>
<dbReference type="AlphaFoldDB" id="A0A8J8TDI1"/>
<feature type="domain" description="DUF1508" evidence="2">
    <location>
        <begin position="119"/>
        <end position="167"/>
    </location>
</feature>
<feature type="domain" description="Amphi-Trp" evidence="3">
    <location>
        <begin position="10"/>
        <end position="84"/>
    </location>
</feature>
<dbReference type="Gene3D" id="2.30.29.80">
    <property type="match status" value="1"/>
</dbReference>
<accession>A0A8J8TDI1</accession>